<dbReference type="Proteomes" id="UP000019487">
    <property type="component" value="Unassembled WGS sequence"/>
</dbReference>
<proteinExistence type="predicted"/>
<organism evidence="2 3">
    <name type="scientific">Sclerotinia borealis (strain F-4128)</name>
    <dbReference type="NCBI Taxonomy" id="1432307"/>
    <lineage>
        <taxon>Eukaryota</taxon>
        <taxon>Fungi</taxon>
        <taxon>Dikarya</taxon>
        <taxon>Ascomycota</taxon>
        <taxon>Pezizomycotina</taxon>
        <taxon>Leotiomycetes</taxon>
        <taxon>Helotiales</taxon>
        <taxon>Sclerotiniaceae</taxon>
        <taxon>Sclerotinia</taxon>
    </lineage>
</organism>
<dbReference type="AlphaFoldDB" id="W9CDU3"/>
<keyword evidence="3" id="KW-1185">Reference proteome</keyword>
<gene>
    <name evidence="2" type="ORF">SBOR_5562</name>
</gene>
<dbReference type="OrthoDB" id="5424905at2759"/>
<evidence type="ECO:0000313" key="2">
    <source>
        <dbReference type="EMBL" id="ESZ94036.1"/>
    </source>
</evidence>
<evidence type="ECO:0000313" key="3">
    <source>
        <dbReference type="Proteomes" id="UP000019487"/>
    </source>
</evidence>
<evidence type="ECO:0000256" key="1">
    <source>
        <dbReference type="SAM" id="MobiDB-lite"/>
    </source>
</evidence>
<dbReference type="EMBL" id="AYSA01000271">
    <property type="protein sequence ID" value="ESZ94036.1"/>
    <property type="molecule type" value="Genomic_DNA"/>
</dbReference>
<sequence length="567" mass="63279">MCLCSEIQHGFIQPSDNQELAGHLETFLTQLYDFVSNNEHLMPYLLFTLQRKLTPLSSTVSKPLEAEKRIAKIYKFYCVALHRCRAIRRQSDDAKTVARKIFPIYHPGRSLEEAGDDMQSLIKTIEILIQAGPRYENIAKKLGFGSLFLLGDTVPANVWERWLPYKGSLFEQAMSYLMDKGIIDLGEKYEEVAKKIINRFEDILPKSAHGWVSHETAGQKSSKRKSNYQLKGTNKKNKNHTTKNSLDDSGNRIETEPAAPDHTAEFPDQFEVDSPGNDRFRPDFTASLSTSGTSITAFKHAIVADPAASNSNPISIDALLNAADYIAESTQNQQLATARNSPIQITNGAVLSGYEQDSIADEYAEFGSRRGVKRGLESQAEACDSSSKQRRIHSFSGLDSSLSQSSNTRSAYQTEAIGTNIAIMAEVCKLESPLGVQLFKGMDATYIRDLEKQRRWGKFTDAVRLHLPSPEAKDYKLEVWICPSIGKVISQAKESAKDLRDVLDEYLFDAVNTSDWKKEQERNGLQGFAGAVTVSFPKGDDGSDCKVEIILSAEKGSEFYENVFPFD</sequence>
<feature type="region of interest" description="Disordered" evidence="1">
    <location>
        <begin position="214"/>
        <end position="267"/>
    </location>
</feature>
<comment type="caution">
    <text evidence="2">The sequence shown here is derived from an EMBL/GenBank/DDBJ whole genome shotgun (WGS) entry which is preliminary data.</text>
</comment>
<dbReference type="HOGENOM" id="CLU_480721_0_0_1"/>
<reference evidence="2 3" key="1">
    <citation type="journal article" date="2014" name="Genome Announc.">
        <title>Draft genome sequence of Sclerotinia borealis, a psychrophilic plant pathogenic fungus.</title>
        <authorList>
            <person name="Mardanov A.V."/>
            <person name="Beletsky A.V."/>
            <person name="Kadnikov V.V."/>
            <person name="Ignatov A.N."/>
            <person name="Ravin N.V."/>
        </authorList>
    </citation>
    <scope>NUCLEOTIDE SEQUENCE [LARGE SCALE GENOMIC DNA]</scope>
    <source>
        <strain evidence="3">F-4157</strain>
    </source>
</reference>
<protein>
    <submittedName>
        <fullName evidence="2">Uncharacterized protein</fullName>
    </submittedName>
</protein>
<feature type="compositionally biased region" description="Basic and acidic residues" evidence="1">
    <location>
        <begin position="245"/>
        <end position="255"/>
    </location>
</feature>
<name>W9CDU3_SCLBF</name>
<accession>W9CDU3</accession>